<feature type="region of interest" description="Disordered" evidence="1">
    <location>
        <begin position="92"/>
        <end position="126"/>
    </location>
</feature>
<name>A0A5Q4Z937_9BURK</name>
<evidence type="ECO:0000256" key="1">
    <source>
        <dbReference type="SAM" id="MobiDB-lite"/>
    </source>
</evidence>
<organism evidence="2 3">
    <name type="scientific">Paraburkholderia dioscoreae</name>
    <dbReference type="NCBI Taxonomy" id="2604047"/>
    <lineage>
        <taxon>Bacteria</taxon>
        <taxon>Pseudomonadati</taxon>
        <taxon>Pseudomonadota</taxon>
        <taxon>Betaproteobacteria</taxon>
        <taxon>Burkholderiales</taxon>
        <taxon>Burkholderiaceae</taxon>
        <taxon>Paraburkholderia</taxon>
    </lineage>
</organism>
<dbReference type="RefSeq" id="WP_165185540.1">
    <property type="nucleotide sequence ID" value="NZ_LR699553.1"/>
</dbReference>
<dbReference type="KEGG" id="pdio:PDMSB3_1527"/>
<reference evidence="2 3" key="1">
    <citation type="submission" date="2019-08" db="EMBL/GenBank/DDBJ databases">
        <authorList>
            <person name="Herpell B J."/>
        </authorList>
    </citation>
    <scope>NUCLEOTIDE SEQUENCE [LARGE SCALE GENOMIC DNA]</scope>
    <source>
        <strain evidence="3">Msb3</strain>
    </source>
</reference>
<gene>
    <name evidence="2" type="ORF">PDMSB3_1527</name>
</gene>
<dbReference type="AlphaFoldDB" id="A0A5Q4Z937"/>
<sequence length="126" mass="13182">MRITHLGTGFPAQWERLQIEQPVSLAAALVVIAISSLAFWWNQPDGLFDGGEPSCAAVSAAASASGKPGGQNGPLFTRGLLSLEVSSAIIRTSPRSQTSSQLPADDHSLEAPRVPMSCSPATRIGR</sequence>
<accession>A0A5Q4Z937</accession>
<evidence type="ECO:0000313" key="3">
    <source>
        <dbReference type="Proteomes" id="UP000325811"/>
    </source>
</evidence>
<dbReference type="Proteomes" id="UP000325811">
    <property type="component" value="Chromosome I"/>
</dbReference>
<dbReference type="EMBL" id="LR699553">
    <property type="protein sequence ID" value="VVD27983.1"/>
    <property type="molecule type" value="Genomic_DNA"/>
</dbReference>
<keyword evidence="3" id="KW-1185">Reference proteome</keyword>
<evidence type="ECO:0000313" key="2">
    <source>
        <dbReference type="EMBL" id="VVD27983.1"/>
    </source>
</evidence>
<protein>
    <submittedName>
        <fullName evidence="2">Uncharacterized protein</fullName>
    </submittedName>
</protein>
<proteinExistence type="predicted"/>
<feature type="compositionally biased region" description="Polar residues" evidence="1">
    <location>
        <begin position="92"/>
        <end position="102"/>
    </location>
</feature>